<evidence type="ECO:0000256" key="1">
    <source>
        <dbReference type="SAM" id="MobiDB-lite"/>
    </source>
</evidence>
<comment type="caution">
    <text evidence="3">The sequence shown here is derived from an EMBL/GenBank/DDBJ whole genome shotgun (WGS) entry which is preliminary data.</text>
</comment>
<organism evidence="3 4">
    <name type="scientific">Paralvinella palmiformis</name>
    <dbReference type="NCBI Taxonomy" id="53620"/>
    <lineage>
        <taxon>Eukaryota</taxon>
        <taxon>Metazoa</taxon>
        <taxon>Spiralia</taxon>
        <taxon>Lophotrochozoa</taxon>
        <taxon>Annelida</taxon>
        <taxon>Polychaeta</taxon>
        <taxon>Sedentaria</taxon>
        <taxon>Canalipalpata</taxon>
        <taxon>Terebellida</taxon>
        <taxon>Terebelliformia</taxon>
        <taxon>Alvinellidae</taxon>
        <taxon>Paralvinella</taxon>
    </lineage>
</organism>
<proteinExistence type="predicted"/>
<name>A0AAD9N0R6_9ANNE</name>
<feature type="transmembrane region" description="Helical" evidence="2">
    <location>
        <begin position="12"/>
        <end position="30"/>
    </location>
</feature>
<keyword evidence="2" id="KW-0812">Transmembrane</keyword>
<dbReference type="AlphaFoldDB" id="A0AAD9N0R6"/>
<keyword evidence="4" id="KW-1185">Reference proteome</keyword>
<dbReference type="Proteomes" id="UP001208570">
    <property type="component" value="Unassembled WGS sequence"/>
</dbReference>
<keyword evidence="2" id="KW-0472">Membrane</keyword>
<dbReference type="EMBL" id="JAODUP010000372">
    <property type="protein sequence ID" value="KAK2151208.1"/>
    <property type="molecule type" value="Genomic_DNA"/>
</dbReference>
<feature type="compositionally biased region" description="Polar residues" evidence="1">
    <location>
        <begin position="105"/>
        <end position="123"/>
    </location>
</feature>
<keyword evidence="2" id="KW-1133">Transmembrane helix</keyword>
<accession>A0AAD9N0R6</accession>
<protein>
    <submittedName>
        <fullName evidence="3">Uncharacterized protein</fullName>
    </submittedName>
</protein>
<evidence type="ECO:0000313" key="4">
    <source>
        <dbReference type="Proteomes" id="UP001208570"/>
    </source>
</evidence>
<reference evidence="3" key="1">
    <citation type="journal article" date="2023" name="Mol. Biol. Evol.">
        <title>Third-Generation Sequencing Reveals the Adaptive Role of the Epigenome in Three Deep-Sea Polychaetes.</title>
        <authorList>
            <person name="Perez M."/>
            <person name="Aroh O."/>
            <person name="Sun Y."/>
            <person name="Lan Y."/>
            <person name="Juniper S.K."/>
            <person name="Young C.R."/>
            <person name="Angers B."/>
            <person name="Qian P.Y."/>
        </authorList>
    </citation>
    <scope>NUCLEOTIDE SEQUENCE</scope>
    <source>
        <strain evidence="3">P08H-3</strain>
    </source>
</reference>
<feature type="region of interest" description="Disordered" evidence="1">
    <location>
        <begin position="104"/>
        <end position="125"/>
    </location>
</feature>
<gene>
    <name evidence="3" type="ORF">LSH36_372g02016</name>
</gene>
<sequence>MATDDIPQWYFWTLLALSLTTVPVLVYNYIMHHRERKKNMDIELDKRTEFKSRGNISGKRQMFTLVRDPFNRSIDQQSVACDTPSNLRIHNLVGVLWEKEKTVEINETQTDPDAGTSGDNGNPNKWKVQQLLKVKMYEAS</sequence>
<evidence type="ECO:0000256" key="2">
    <source>
        <dbReference type="SAM" id="Phobius"/>
    </source>
</evidence>
<evidence type="ECO:0000313" key="3">
    <source>
        <dbReference type="EMBL" id="KAK2151208.1"/>
    </source>
</evidence>